<comment type="caution">
    <text evidence="1">The sequence shown here is derived from an EMBL/GenBank/DDBJ whole genome shotgun (WGS) entry which is preliminary data.</text>
</comment>
<keyword evidence="2" id="KW-1185">Reference proteome</keyword>
<dbReference type="Proteomes" id="UP000822476">
    <property type="component" value="Unassembled WGS sequence"/>
</dbReference>
<accession>A0A8S9YHX9</accession>
<evidence type="ECO:0000313" key="1">
    <source>
        <dbReference type="EMBL" id="KAF7234250.1"/>
    </source>
</evidence>
<organism evidence="1 2">
    <name type="scientific">Paragonimus skrjabini miyazakii</name>
    <dbReference type="NCBI Taxonomy" id="59628"/>
    <lineage>
        <taxon>Eukaryota</taxon>
        <taxon>Metazoa</taxon>
        <taxon>Spiralia</taxon>
        <taxon>Lophotrochozoa</taxon>
        <taxon>Platyhelminthes</taxon>
        <taxon>Trematoda</taxon>
        <taxon>Digenea</taxon>
        <taxon>Plagiorchiida</taxon>
        <taxon>Troglotremata</taxon>
        <taxon>Troglotrematidae</taxon>
        <taxon>Paragonimus</taxon>
    </lineage>
</organism>
<protein>
    <submittedName>
        <fullName evidence="1">Uncharacterized protein</fullName>
    </submittedName>
</protein>
<name>A0A8S9YHX9_9TREM</name>
<reference evidence="1" key="1">
    <citation type="submission" date="2019-07" db="EMBL/GenBank/DDBJ databases">
        <title>Annotation for the trematode Paragonimus miyazaki's.</title>
        <authorList>
            <person name="Choi Y.-J."/>
        </authorList>
    </citation>
    <scope>NUCLEOTIDE SEQUENCE</scope>
    <source>
        <strain evidence="1">Japan</strain>
    </source>
</reference>
<sequence>MSDPNFWTPPGSPKFGGDRLDVLDDVGGDLFTETEAAFGGIFTSPKIIGLVCGHLNRNDFLESFERPLDKSVPIDPFVCLGELWSRFLVLINDIVPRSDFSIETVRNDISILLSSALHLLSCTSTDSSLVPAIVTRLRSLLVNVGRLEFKRSKVVRDDLPSLVNELFSLDATSVLDAYGYFVDVVFLYCSCIDFLWTLVIRYSEKVGSLFKIVSRSYSQTFHFTAEIFPLPFCV</sequence>
<dbReference type="OrthoDB" id="10514346at2759"/>
<evidence type="ECO:0000313" key="2">
    <source>
        <dbReference type="Proteomes" id="UP000822476"/>
    </source>
</evidence>
<gene>
    <name evidence="1" type="ORF">EG68_12275</name>
</gene>
<proteinExistence type="predicted"/>
<dbReference type="EMBL" id="JTDE01010865">
    <property type="protein sequence ID" value="KAF7234250.1"/>
    <property type="molecule type" value="Genomic_DNA"/>
</dbReference>
<dbReference type="AlphaFoldDB" id="A0A8S9YHX9"/>